<dbReference type="Gene3D" id="1.10.260.40">
    <property type="entry name" value="lambda repressor-like DNA-binding domains"/>
    <property type="match status" value="1"/>
</dbReference>
<dbReference type="OrthoDB" id="3227375at2"/>
<dbReference type="PROSITE" id="PS00356">
    <property type="entry name" value="HTH_LACI_1"/>
    <property type="match status" value="1"/>
</dbReference>
<dbReference type="InterPro" id="IPR046335">
    <property type="entry name" value="LacI/GalR-like_sensor"/>
</dbReference>
<dbReference type="SUPFAM" id="SSF53822">
    <property type="entry name" value="Periplasmic binding protein-like I"/>
    <property type="match status" value="1"/>
</dbReference>
<name>A0A2U2RN49_9MICO</name>
<dbReference type="InterPro" id="IPR028082">
    <property type="entry name" value="Peripla_BP_I"/>
</dbReference>
<evidence type="ECO:0000256" key="1">
    <source>
        <dbReference type="ARBA" id="ARBA00023015"/>
    </source>
</evidence>
<dbReference type="GO" id="GO:0003700">
    <property type="term" value="F:DNA-binding transcription factor activity"/>
    <property type="evidence" value="ECO:0007669"/>
    <property type="project" value="TreeGrafter"/>
</dbReference>
<accession>A0A2U2RN49</accession>
<dbReference type="SUPFAM" id="SSF47413">
    <property type="entry name" value="lambda repressor-like DNA-binding domains"/>
    <property type="match status" value="1"/>
</dbReference>
<dbReference type="Pfam" id="PF00356">
    <property type="entry name" value="LacI"/>
    <property type="match status" value="1"/>
</dbReference>
<dbReference type="PANTHER" id="PTHR30146">
    <property type="entry name" value="LACI-RELATED TRANSCRIPTIONAL REPRESSOR"/>
    <property type="match status" value="1"/>
</dbReference>
<dbReference type="InterPro" id="IPR000843">
    <property type="entry name" value="HTH_LacI"/>
</dbReference>
<evidence type="ECO:0000259" key="4">
    <source>
        <dbReference type="PROSITE" id="PS50932"/>
    </source>
</evidence>
<keyword evidence="6" id="KW-1185">Reference proteome</keyword>
<dbReference type="GO" id="GO:0000976">
    <property type="term" value="F:transcription cis-regulatory region binding"/>
    <property type="evidence" value="ECO:0007669"/>
    <property type="project" value="TreeGrafter"/>
</dbReference>
<feature type="domain" description="HTH lacI-type" evidence="4">
    <location>
        <begin position="11"/>
        <end position="73"/>
    </location>
</feature>
<dbReference type="RefSeq" id="WP_109274145.1">
    <property type="nucleotide sequence ID" value="NZ_QFKX01000001.1"/>
</dbReference>
<evidence type="ECO:0000256" key="3">
    <source>
        <dbReference type="ARBA" id="ARBA00023163"/>
    </source>
</evidence>
<sequence>MTQEEGTGRRVTLADVAARAGVSLATASKVMNGRSDVGSGARSVVAEAAETLGYQRRTRRGDGRRAVAVYLRSLDSPYMIGVLEGIEQAARRAGVELLVSSSGDGELDRSWFTRAAAAGAEGIVAVTANIDERHQRWSRSLSLPLILIDPILRGLDAEGALTVAATNWEGGEAAVRHLLDLGHRRIGILAGPGDSVPARQRLQGYYSALRQAGIEVEDELVDASGFGYEAGEAGAGRLLDLASPPTAIFGTSDSLAAGALRAARARGLSVPDQLSVIGFDDTMITRWTFPQLTAVRQPLFSMGQVAVERVLALAADPGVFSHPFKLETQLVERESTAAPDGTREDGAAG</sequence>
<keyword evidence="2" id="KW-0238">DNA-binding</keyword>
<proteinExistence type="predicted"/>
<dbReference type="SMART" id="SM00354">
    <property type="entry name" value="HTH_LACI"/>
    <property type="match status" value="1"/>
</dbReference>
<dbReference type="EMBL" id="QFKX01000001">
    <property type="protein sequence ID" value="PWH07261.1"/>
    <property type="molecule type" value="Genomic_DNA"/>
</dbReference>
<dbReference type="InterPro" id="IPR010982">
    <property type="entry name" value="Lambda_DNA-bd_dom_sf"/>
</dbReference>
<evidence type="ECO:0000313" key="5">
    <source>
        <dbReference type="EMBL" id="PWH07261.1"/>
    </source>
</evidence>
<dbReference type="Gene3D" id="3.40.50.2300">
    <property type="match status" value="2"/>
</dbReference>
<dbReference type="PROSITE" id="PS50932">
    <property type="entry name" value="HTH_LACI_2"/>
    <property type="match status" value="1"/>
</dbReference>
<evidence type="ECO:0000256" key="2">
    <source>
        <dbReference type="ARBA" id="ARBA00023125"/>
    </source>
</evidence>
<dbReference type="Pfam" id="PF13377">
    <property type="entry name" value="Peripla_BP_3"/>
    <property type="match status" value="1"/>
</dbReference>
<comment type="caution">
    <text evidence="5">The sequence shown here is derived from an EMBL/GenBank/DDBJ whole genome shotgun (WGS) entry which is preliminary data.</text>
</comment>
<gene>
    <name evidence="5" type="ORF">DEO23_00975</name>
</gene>
<dbReference type="Proteomes" id="UP000245590">
    <property type="component" value="Unassembled WGS sequence"/>
</dbReference>
<dbReference type="AlphaFoldDB" id="A0A2U2RN49"/>
<evidence type="ECO:0000313" key="6">
    <source>
        <dbReference type="Proteomes" id="UP000245590"/>
    </source>
</evidence>
<dbReference type="CDD" id="cd01392">
    <property type="entry name" value="HTH_LacI"/>
    <property type="match status" value="1"/>
</dbReference>
<dbReference type="PANTHER" id="PTHR30146:SF153">
    <property type="entry name" value="LACTOSE OPERON REPRESSOR"/>
    <property type="match status" value="1"/>
</dbReference>
<keyword evidence="1" id="KW-0805">Transcription regulation</keyword>
<organism evidence="5 6">
    <name type="scientific">Brachybacterium endophyticum</name>
    <dbReference type="NCBI Taxonomy" id="2182385"/>
    <lineage>
        <taxon>Bacteria</taxon>
        <taxon>Bacillati</taxon>
        <taxon>Actinomycetota</taxon>
        <taxon>Actinomycetes</taxon>
        <taxon>Micrococcales</taxon>
        <taxon>Dermabacteraceae</taxon>
        <taxon>Brachybacterium</taxon>
    </lineage>
</organism>
<reference evidence="5 6" key="1">
    <citation type="submission" date="2018-05" db="EMBL/GenBank/DDBJ databases">
        <title>Brachybacterium sp. M1HQ-2T, whole genome shotgun sequence.</title>
        <authorList>
            <person name="Tuo L."/>
        </authorList>
    </citation>
    <scope>NUCLEOTIDE SEQUENCE [LARGE SCALE GENOMIC DNA]</scope>
    <source>
        <strain evidence="5 6">M1HQ-2</strain>
    </source>
</reference>
<protein>
    <submittedName>
        <fullName evidence="5">LacI family transcriptional regulator</fullName>
    </submittedName>
</protein>
<keyword evidence="3" id="KW-0804">Transcription</keyword>